<feature type="domain" description="C1q" evidence="1">
    <location>
        <begin position="137"/>
        <end position="257"/>
    </location>
</feature>
<comment type="caution">
    <text evidence="2">The sequence shown here is derived from an EMBL/GenBank/DDBJ whole genome shotgun (WGS) entry which is preliminary data.</text>
</comment>
<dbReference type="Gene3D" id="2.60.120.40">
    <property type="match status" value="1"/>
</dbReference>
<keyword evidence="3" id="KW-1185">Reference proteome</keyword>
<dbReference type="Proteomes" id="UP000596742">
    <property type="component" value="Unassembled WGS sequence"/>
</dbReference>
<accession>A0A8B6GFL5</accession>
<reference evidence="2" key="1">
    <citation type="submission" date="2018-11" db="EMBL/GenBank/DDBJ databases">
        <authorList>
            <person name="Alioto T."/>
            <person name="Alioto T."/>
        </authorList>
    </citation>
    <scope>NUCLEOTIDE SEQUENCE</scope>
</reference>
<protein>
    <recommendedName>
        <fullName evidence="1">C1q domain-containing protein</fullName>
    </recommendedName>
</protein>
<evidence type="ECO:0000313" key="3">
    <source>
        <dbReference type="Proteomes" id="UP000596742"/>
    </source>
</evidence>
<dbReference type="AlphaFoldDB" id="A0A8B6GFL5"/>
<organism evidence="2 3">
    <name type="scientific">Mytilus galloprovincialis</name>
    <name type="common">Mediterranean mussel</name>
    <dbReference type="NCBI Taxonomy" id="29158"/>
    <lineage>
        <taxon>Eukaryota</taxon>
        <taxon>Metazoa</taxon>
        <taxon>Spiralia</taxon>
        <taxon>Lophotrochozoa</taxon>
        <taxon>Mollusca</taxon>
        <taxon>Bivalvia</taxon>
        <taxon>Autobranchia</taxon>
        <taxon>Pteriomorphia</taxon>
        <taxon>Mytilida</taxon>
        <taxon>Mytiloidea</taxon>
        <taxon>Mytilidae</taxon>
        <taxon>Mytilinae</taxon>
        <taxon>Mytilus</taxon>
    </lineage>
</organism>
<gene>
    <name evidence="2" type="ORF">MGAL_10B041894</name>
</gene>
<proteinExistence type="predicted"/>
<dbReference type="SUPFAM" id="SSF49842">
    <property type="entry name" value="TNF-like"/>
    <property type="match status" value="1"/>
</dbReference>
<sequence>MTNSLSMTERARSEDFLALYNMTTSSMNDLQVRTQRKMKQLENDYNTSVTTIDRRIDNFINETKVSQNNIAEELSYIHKNQSDFAMNLEETENRSNLTFSYLNDIEKKKEETENRNNLTFSHFQKQIDESTELVTMTAHLTSSATTAGILKFDDVSFCIGIHNLASYKHTGKFICEKEGIYLISASIMSTTNYGFYYIYLNGRQITNTMTGFNSDSPTTVHQTGTIVVALQLHPTDSVWLYNTGSYTMKGGLWSTFTIVKVK</sequence>
<evidence type="ECO:0000313" key="2">
    <source>
        <dbReference type="EMBL" id="VDI63443.1"/>
    </source>
</evidence>
<evidence type="ECO:0000259" key="1">
    <source>
        <dbReference type="Pfam" id="PF00386"/>
    </source>
</evidence>
<dbReference type="Pfam" id="PF00386">
    <property type="entry name" value="C1q"/>
    <property type="match status" value="1"/>
</dbReference>
<dbReference type="EMBL" id="UYJE01008374">
    <property type="protein sequence ID" value="VDI63443.1"/>
    <property type="molecule type" value="Genomic_DNA"/>
</dbReference>
<dbReference type="InterPro" id="IPR008983">
    <property type="entry name" value="Tumour_necrosis_fac-like_dom"/>
</dbReference>
<dbReference type="InterPro" id="IPR001073">
    <property type="entry name" value="C1q_dom"/>
</dbReference>
<dbReference type="OrthoDB" id="6189955at2759"/>
<name>A0A8B6GFL5_MYTGA</name>